<keyword evidence="3" id="KW-1185">Reference proteome</keyword>
<name>A0A8T2RHE9_CERRI</name>
<sequence>MPSIHFSRPSHHARTARSLSQRRDNDLQGTLGRPFSASTTQSTRGRKGGRRGGRVDAQADMPLDEPRAQVAFKNSMIHGILQFTLRIAFRCVLHRCKSQDIRC</sequence>
<dbReference type="Proteomes" id="UP000825935">
    <property type="component" value="Chromosome 27"/>
</dbReference>
<evidence type="ECO:0000256" key="1">
    <source>
        <dbReference type="SAM" id="MobiDB-lite"/>
    </source>
</evidence>
<dbReference type="OrthoDB" id="1922378at2759"/>
<proteinExistence type="predicted"/>
<evidence type="ECO:0000313" key="3">
    <source>
        <dbReference type="Proteomes" id="UP000825935"/>
    </source>
</evidence>
<dbReference type="AlphaFoldDB" id="A0A8T2RHE9"/>
<evidence type="ECO:0000313" key="2">
    <source>
        <dbReference type="EMBL" id="KAH7295932.1"/>
    </source>
</evidence>
<feature type="region of interest" description="Disordered" evidence="1">
    <location>
        <begin position="1"/>
        <end position="63"/>
    </location>
</feature>
<accession>A0A8T2RHE9</accession>
<comment type="caution">
    <text evidence="2">The sequence shown here is derived from an EMBL/GenBank/DDBJ whole genome shotgun (WGS) entry which is preliminary data.</text>
</comment>
<gene>
    <name evidence="2" type="ORF">KP509_27G071100</name>
</gene>
<dbReference type="EMBL" id="CM035432">
    <property type="protein sequence ID" value="KAH7295932.1"/>
    <property type="molecule type" value="Genomic_DNA"/>
</dbReference>
<organism evidence="2 3">
    <name type="scientific">Ceratopteris richardii</name>
    <name type="common">Triangle waterfern</name>
    <dbReference type="NCBI Taxonomy" id="49495"/>
    <lineage>
        <taxon>Eukaryota</taxon>
        <taxon>Viridiplantae</taxon>
        <taxon>Streptophyta</taxon>
        <taxon>Embryophyta</taxon>
        <taxon>Tracheophyta</taxon>
        <taxon>Polypodiopsida</taxon>
        <taxon>Polypodiidae</taxon>
        <taxon>Polypodiales</taxon>
        <taxon>Pteridineae</taxon>
        <taxon>Pteridaceae</taxon>
        <taxon>Parkerioideae</taxon>
        <taxon>Ceratopteris</taxon>
    </lineage>
</organism>
<protein>
    <submittedName>
        <fullName evidence="2">Uncharacterized protein</fullName>
    </submittedName>
</protein>
<reference evidence="2 3" key="1">
    <citation type="submission" date="2021-08" db="EMBL/GenBank/DDBJ databases">
        <title>WGS assembly of Ceratopteris richardii.</title>
        <authorList>
            <person name="Marchant D.B."/>
            <person name="Chen G."/>
            <person name="Jenkins J."/>
            <person name="Shu S."/>
            <person name="Leebens-Mack J."/>
            <person name="Grimwood J."/>
            <person name="Schmutz J."/>
            <person name="Soltis P."/>
            <person name="Soltis D."/>
            <person name="Chen Z.-H."/>
        </authorList>
    </citation>
    <scope>NUCLEOTIDE SEQUENCE [LARGE SCALE GENOMIC DNA]</scope>
    <source>
        <strain evidence="2">Whitten #5841</strain>
        <tissue evidence="2">Leaf</tissue>
    </source>
</reference>